<dbReference type="Proteomes" id="UP000011532">
    <property type="component" value="Unassembled WGS sequence"/>
</dbReference>
<feature type="compositionally biased region" description="Basic and acidic residues" evidence="1">
    <location>
        <begin position="108"/>
        <end position="125"/>
    </location>
</feature>
<evidence type="ECO:0000313" key="2">
    <source>
        <dbReference type="EMBL" id="ELY28689.1"/>
    </source>
</evidence>
<dbReference type="Pfam" id="PF26414">
    <property type="entry name" value="DUF8109"/>
    <property type="match status" value="1"/>
</dbReference>
<reference evidence="2 3" key="2">
    <citation type="journal article" date="2014" name="PLoS Genet.">
        <title>Phylogenetically driven sequencing of extremely halophilic archaea reveals strategies for static and dynamic osmo-response.</title>
        <authorList>
            <person name="Becker E.A."/>
            <person name="Seitzer P.M."/>
            <person name="Tritt A."/>
            <person name="Larsen D."/>
            <person name="Krusor M."/>
            <person name="Yao A.I."/>
            <person name="Wu D."/>
            <person name="Madern D."/>
            <person name="Eisen J.A."/>
            <person name="Darling A.E."/>
            <person name="Facciotti M.T."/>
        </authorList>
    </citation>
    <scope>NUCLEOTIDE SEQUENCE [LARGE SCALE GENOMIC DNA]</scope>
    <source>
        <strain evidence="3">ATCC 29605 / DSM 3757 / JCM 8879 / NBRC 14742 / NCIMB 2012 / VKM B-1768 / DS2</strain>
    </source>
</reference>
<evidence type="ECO:0000313" key="3">
    <source>
        <dbReference type="Proteomes" id="UP000011532"/>
    </source>
</evidence>
<dbReference type="InterPro" id="IPR058422">
    <property type="entry name" value="DUF8109"/>
</dbReference>
<evidence type="ECO:0008006" key="4">
    <source>
        <dbReference type="Google" id="ProtNLM"/>
    </source>
</evidence>
<dbReference type="RefSeq" id="WP_004043417.1">
    <property type="nucleotide sequence ID" value="NC_013966.1"/>
</dbReference>
<proteinExistence type="predicted"/>
<organism evidence="2 3">
    <name type="scientific">Haloferax volcanii (strain ATCC 29605 / DSM 3757 / JCM 8879 / NBRC 14742 / NCIMB 2012 / VKM B-1768 / DS2)</name>
    <name type="common">Halobacterium volcanii</name>
    <dbReference type="NCBI Taxonomy" id="309800"/>
    <lineage>
        <taxon>Archaea</taxon>
        <taxon>Methanobacteriati</taxon>
        <taxon>Methanobacteriota</taxon>
        <taxon>Stenosarchaea group</taxon>
        <taxon>Halobacteria</taxon>
        <taxon>Halobacteriales</taxon>
        <taxon>Haloferacaceae</taxon>
        <taxon>Haloferax</taxon>
    </lineage>
</organism>
<reference evidence="3" key="1">
    <citation type="submission" date="2012-11" db="EMBL/GenBank/DDBJ databases">
        <authorList>
            <person name="Becker E.A."/>
            <person name="Seitzer P."/>
            <person name="Tritt A."/>
            <person name="Larsen D."/>
            <person name="Yao A."/>
            <person name="Wu D."/>
            <person name="Darling A."/>
            <person name="Eisen J.A."/>
            <person name="Facciotti M.T."/>
        </authorList>
    </citation>
    <scope>NUCLEOTIDE SEQUENCE [LARGE SCALE GENOMIC DNA]</scope>
    <source>
        <strain evidence="3">ATCC 29605 / DSM 3757 / JCM 8879 / NBRC 14742 / NCIMB 2012 / VKM B-1768 / DS2</strain>
    </source>
</reference>
<gene>
    <name evidence="2" type="ORF">C498_11141</name>
</gene>
<sequence length="131" mass="14881">MANYEVIERVVVDRWGDEEGRAEVQAVRIEDTDRYEVRVCYFRDNGQFGQSAPTVSPDEETIERVCEGVREMGEVARNKEREARLAAIDDLVQDVGLDRAKQILEEEAEKSGLDRMVDDAKRDAGDEAESD</sequence>
<accession>A0A384KKK5</accession>
<dbReference type="OrthoDB" id="233161at2157"/>
<evidence type="ECO:0000256" key="1">
    <source>
        <dbReference type="SAM" id="MobiDB-lite"/>
    </source>
</evidence>
<dbReference type="GeneID" id="8923434"/>
<dbReference type="AlphaFoldDB" id="A0A384KKK5"/>
<name>A0A384KKK5_HALVD</name>
<protein>
    <recommendedName>
        <fullName evidence="4">Transcriptional coactivator p15 (PC4) C-terminal domain-containing protein</fullName>
    </recommendedName>
</protein>
<comment type="caution">
    <text evidence="2">The sequence shown here is derived from an EMBL/GenBank/DDBJ whole genome shotgun (WGS) entry which is preliminary data.</text>
</comment>
<dbReference type="EMBL" id="AOHU01000087">
    <property type="protein sequence ID" value="ELY28689.1"/>
    <property type="molecule type" value="Genomic_DNA"/>
</dbReference>
<feature type="region of interest" description="Disordered" evidence="1">
    <location>
        <begin position="108"/>
        <end position="131"/>
    </location>
</feature>